<evidence type="ECO:0000313" key="2">
    <source>
        <dbReference type="Proteomes" id="UP001207930"/>
    </source>
</evidence>
<name>A0ABT3FV29_9BACT</name>
<organism evidence="1 2">
    <name type="scientific">Luteolibacter flavescens</name>
    <dbReference type="NCBI Taxonomy" id="1859460"/>
    <lineage>
        <taxon>Bacteria</taxon>
        <taxon>Pseudomonadati</taxon>
        <taxon>Verrucomicrobiota</taxon>
        <taxon>Verrucomicrobiia</taxon>
        <taxon>Verrucomicrobiales</taxon>
        <taxon>Verrucomicrobiaceae</taxon>
        <taxon>Luteolibacter</taxon>
    </lineage>
</organism>
<gene>
    <name evidence="1" type="ORF">OKA04_21985</name>
</gene>
<protein>
    <recommendedName>
        <fullName evidence="3">Globin</fullName>
    </recommendedName>
</protein>
<sequence length="153" mass="17462">MSDPRGNSELPSEADFDPWGCLDAKHAWREFGGLSIEQAFAKFIANPLNRQEDFASMGPEAFEFYFPVLDRYLREYRIGCGPGYLDESYAAIIAAGISTQVQLPGFGPRRHLRESIGSLAVHVRSHLHQLTMDEAEKRRIDDRWQALQAHLRR</sequence>
<proteinExistence type="predicted"/>
<reference evidence="1 2" key="1">
    <citation type="submission" date="2022-10" db="EMBL/GenBank/DDBJ databases">
        <title>Luteolibacter flavescens strain MCCC 1K03193, whole genome shotgun sequencing project.</title>
        <authorList>
            <person name="Zhao G."/>
            <person name="Shen L."/>
        </authorList>
    </citation>
    <scope>NUCLEOTIDE SEQUENCE [LARGE SCALE GENOMIC DNA]</scope>
    <source>
        <strain evidence="1 2">MCCC 1K03193</strain>
    </source>
</reference>
<accession>A0ABT3FV29</accession>
<comment type="caution">
    <text evidence="1">The sequence shown here is derived from an EMBL/GenBank/DDBJ whole genome shotgun (WGS) entry which is preliminary data.</text>
</comment>
<evidence type="ECO:0008006" key="3">
    <source>
        <dbReference type="Google" id="ProtNLM"/>
    </source>
</evidence>
<evidence type="ECO:0000313" key="1">
    <source>
        <dbReference type="EMBL" id="MCW1887423.1"/>
    </source>
</evidence>
<dbReference type="Proteomes" id="UP001207930">
    <property type="component" value="Unassembled WGS sequence"/>
</dbReference>
<dbReference type="EMBL" id="JAPDDS010000017">
    <property type="protein sequence ID" value="MCW1887423.1"/>
    <property type="molecule type" value="Genomic_DNA"/>
</dbReference>
<dbReference type="RefSeq" id="WP_264503378.1">
    <property type="nucleotide sequence ID" value="NZ_JAPDDS010000017.1"/>
</dbReference>
<keyword evidence="2" id="KW-1185">Reference proteome</keyword>